<name>A0A6J7BKF4_9ZZZZ</name>
<organism evidence="1">
    <name type="scientific">freshwater metagenome</name>
    <dbReference type="NCBI Taxonomy" id="449393"/>
    <lineage>
        <taxon>unclassified sequences</taxon>
        <taxon>metagenomes</taxon>
        <taxon>ecological metagenomes</taxon>
    </lineage>
</organism>
<evidence type="ECO:0000313" key="1">
    <source>
        <dbReference type="EMBL" id="CAB4846186.1"/>
    </source>
</evidence>
<dbReference type="AlphaFoldDB" id="A0A6J7BKF4"/>
<gene>
    <name evidence="1" type="ORF">UFOPK3268_00112</name>
</gene>
<proteinExistence type="predicted"/>
<sequence>MLPRDVIRRTCTASDIDLAVAEGSAVEVEWDGSPAWALTEIAEVEELLADGLLALAAENRLAVVVGPEARGRAEALQRALGDGVVPVILDDAHLVGLDAAMAAVEDLPEDAVLAISLDSALPLAAVTGAVALDLAASAVCPVLRAETGRDTNALAAARREVAGGRWLSPPTGSDDRSLVVVAASSPEEALVRVSQLISTSIPRAFGHSGAAVAVLALDEAGPVGVEAVRGMLLGLDAAGDGPDVGLLGDLTDRRWPAVILLLPGVVSPALTRAALYAGLRAGVDHVSIVHGFGPAAQALADIIAATNDRPRRTRLAELLRT</sequence>
<accession>A0A6J7BKF4</accession>
<dbReference type="EMBL" id="CAFBIZ010000007">
    <property type="protein sequence ID" value="CAB4846186.1"/>
    <property type="molecule type" value="Genomic_DNA"/>
</dbReference>
<protein>
    <submittedName>
        <fullName evidence="1">Unannotated protein</fullName>
    </submittedName>
</protein>
<reference evidence="1" key="1">
    <citation type="submission" date="2020-05" db="EMBL/GenBank/DDBJ databases">
        <authorList>
            <person name="Chiriac C."/>
            <person name="Salcher M."/>
            <person name="Ghai R."/>
            <person name="Kavagutti S V."/>
        </authorList>
    </citation>
    <scope>NUCLEOTIDE SEQUENCE</scope>
</reference>